<dbReference type="AlphaFoldDB" id="A0A2T9YGL5"/>
<comment type="subcellular location">
    <subcellularLocation>
        <location evidence="2">Mitochondrion inner membrane</location>
        <topology evidence="2">Single-pass membrane protein</topology>
    </subcellularLocation>
</comment>
<dbReference type="GO" id="GO:0005743">
    <property type="term" value="C:mitochondrial inner membrane"/>
    <property type="evidence" value="ECO:0007669"/>
    <property type="project" value="UniProtKB-SubCell"/>
</dbReference>
<evidence type="ECO:0000256" key="6">
    <source>
        <dbReference type="ARBA" id="ARBA00022692"/>
    </source>
</evidence>
<reference evidence="12 13" key="1">
    <citation type="journal article" date="2018" name="MBio">
        <title>Comparative Genomics Reveals the Core Gene Toolbox for the Fungus-Insect Symbiosis.</title>
        <authorList>
            <person name="Wang Y."/>
            <person name="Stata M."/>
            <person name="Wang W."/>
            <person name="Stajich J.E."/>
            <person name="White M.M."/>
            <person name="Moncalvo J.M."/>
        </authorList>
    </citation>
    <scope>NUCLEOTIDE SEQUENCE [LARGE SCALE GENOMIC DNA]</scope>
    <source>
        <strain evidence="12 13">SWE-8-4</strain>
    </source>
</reference>
<accession>A0A2T9YGL5</accession>
<comment type="function">
    <text evidence="1">Required for the assembly of the mitochondrial respiratory chain complex IV (CIV), also known as cytochrome c oxidase. May participate in merging the COX1 and COX2 assembly lines.</text>
</comment>
<dbReference type="EMBL" id="MBFR01000198">
    <property type="protein sequence ID" value="PVU91481.1"/>
    <property type="molecule type" value="Genomic_DNA"/>
</dbReference>
<dbReference type="STRING" id="133385.A0A2T9YGL5"/>
<proteinExistence type="inferred from homology"/>
<comment type="similarity">
    <text evidence="3">Belongs to the COX16 family.</text>
</comment>
<keyword evidence="7" id="KW-0999">Mitochondrion inner membrane</keyword>
<gene>
    <name evidence="12" type="ORF">BB561_004368</name>
</gene>
<dbReference type="InterPro" id="IPR020164">
    <property type="entry name" value="Cyt_c_Oxase_assmbl_COX16"/>
</dbReference>
<evidence type="ECO:0000256" key="7">
    <source>
        <dbReference type="ARBA" id="ARBA00022792"/>
    </source>
</evidence>
<protein>
    <recommendedName>
        <fullName evidence="4">Cytochrome c oxidase assembly protein COX16, mitochondrial</fullName>
    </recommendedName>
    <alternativeName>
        <fullName evidence="5">Cytochrome c oxidase assembly protein cox16, mitochondrial</fullName>
    </alternativeName>
</protein>
<name>A0A2T9YGL5_9FUNG</name>
<evidence type="ECO:0000313" key="12">
    <source>
        <dbReference type="EMBL" id="PVU91481.1"/>
    </source>
</evidence>
<evidence type="ECO:0000256" key="2">
    <source>
        <dbReference type="ARBA" id="ARBA00004434"/>
    </source>
</evidence>
<sequence>MFNKYFKNHHREINLNKLAKKYPAVFVGLPFFAATLAGMWLLVPLQQIRYDHNSKSNKVNKEELKLLQDSKRRVFNINEEYFKMQEQGTWDDYNIKRVERPPEDEPVFD</sequence>
<evidence type="ECO:0000256" key="5">
    <source>
        <dbReference type="ARBA" id="ARBA00019222"/>
    </source>
</evidence>
<evidence type="ECO:0000256" key="4">
    <source>
        <dbReference type="ARBA" id="ARBA00015368"/>
    </source>
</evidence>
<evidence type="ECO:0000313" key="13">
    <source>
        <dbReference type="Proteomes" id="UP000245383"/>
    </source>
</evidence>
<dbReference type="GO" id="GO:0033617">
    <property type="term" value="P:mitochondrial respiratory chain complex IV assembly"/>
    <property type="evidence" value="ECO:0007669"/>
    <property type="project" value="TreeGrafter"/>
</dbReference>
<feature type="transmembrane region" description="Helical" evidence="11">
    <location>
        <begin position="21"/>
        <end position="43"/>
    </location>
</feature>
<dbReference type="PANTHER" id="PTHR17130">
    <property type="entry name" value="MITOCHONDRIAL OUTER MEMBRANE PROTEIN 25"/>
    <property type="match status" value="1"/>
</dbReference>
<keyword evidence="8 11" id="KW-1133">Transmembrane helix</keyword>
<keyword evidence="6 11" id="KW-0812">Transmembrane</keyword>
<evidence type="ECO:0000256" key="8">
    <source>
        <dbReference type="ARBA" id="ARBA00022989"/>
    </source>
</evidence>
<evidence type="ECO:0000256" key="11">
    <source>
        <dbReference type="SAM" id="Phobius"/>
    </source>
</evidence>
<keyword evidence="9" id="KW-0496">Mitochondrion</keyword>
<dbReference type="PANTHER" id="PTHR17130:SF14">
    <property type="entry name" value="CYTOCHROME C OXIDASE ASSEMBLY PROTEIN COX16 HOMOLOG, MITOCHONDRIAL"/>
    <property type="match status" value="1"/>
</dbReference>
<keyword evidence="10 11" id="KW-0472">Membrane</keyword>
<keyword evidence="13" id="KW-1185">Reference proteome</keyword>
<organism evidence="12 13">
    <name type="scientific">Smittium simulii</name>
    <dbReference type="NCBI Taxonomy" id="133385"/>
    <lineage>
        <taxon>Eukaryota</taxon>
        <taxon>Fungi</taxon>
        <taxon>Fungi incertae sedis</taxon>
        <taxon>Zoopagomycota</taxon>
        <taxon>Kickxellomycotina</taxon>
        <taxon>Harpellomycetes</taxon>
        <taxon>Harpellales</taxon>
        <taxon>Legeriomycetaceae</taxon>
        <taxon>Smittium</taxon>
    </lineage>
</organism>
<dbReference type="OrthoDB" id="5516033at2759"/>
<evidence type="ECO:0000256" key="10">
    <source>
        <dbReference type="ARBA" id="ARBA00023136"/>
    </source>
</evidence>
<dbReference type="Pfam" id="PF14138">
    <property type="entry name" value="COX16"/>
    <property type="match status" value="1"/>
</dbReference>
<evidence type="ECO:0000256" key="9">
    <source>
        <dbReference type="ARBA" id="ARBA00023128"/>
    </source>
</evidence>
<comment type="caution">
    <text evidence="12">The sequence shown here is derived from an EMBL/GenBank/DDBJ whole genome shotgun (WGS) entry which is preliminary data.</text>
</comment>
<evidence type="ECO:0000256" key="3">
    <source>
        <dbReference type="ARBA" id="ARBA00008370"/>
    </source>
</evidence>
<dbReference type="Proteomes" id="UP000245383">
    <property type="component" value="Unassembled WGS sequence"/>
</dbReference>
<evidence type="ECO:0000256" key="1">
    <source>
        <dbReference type="ARBA" id="ARBA00002490"/>
    </source>
</evidence>